<accession>A0A0C1FB83</accession>
<evidence type="ECO:0000256" key="1">
    <source>
        <dbReference type="ARBA" id="ARBA00004429"/>
    </source>
</evidence>
<keyword evidence="21" id="KW-1185">Reference proteome</keyword>
<dbReference type="PANTHER" id="PTHR32309">
    <property type="entry name" value="TYROSINE-PROTEIN KINASE"/>
    <property type="match status" value="1"/>
</dbReference>
<evidence type="ECO:0000256" key="15">
    <source>
        <dbReference type="ARBA" id="ARBA00051245"/>
    </source>
</evidence>
<comment type="catalytic activity">
    <reaction evidence="15">
        <text>L-tyrosyl-[protein] + ATP = O-phospho-L-tyrosyl-[protein] + ADP + H(+)</text>
        <dbReference type="Rhea" id="RHEA:10596"/>
        <dbReference type="Rhea" id="RHEA-COMP:10136"/>
        <dbReference type="Rhea" id="RHEA-COMP:20101"/>
        <dbReference type="ChEBI" id="CHEBI:15378"/>
        <dbReference type="ChEBI" id="CHEBI:30616"/>
        <dbReference type="ChEBI" id="CHEBI:46858"/>
        <dbReference type="ChEBI" id="CHEBI:61978"/>
        <dbReference type="ChEBI" id="CHEBI:456216"/>
        <dbReference type="EC" id="2.7.10.2"/>
    </reaction>
</comment>
<sequence length="785" mass="88203">MNNSSSTPESKQSEISLNETIKPYLQRWLWFILSLFLAIAVAFFYIKKSTSVYSIKSTILIKDAKKSGGEFAVLSDLSGLNSMGTNSIENEIEVLKSKKMMRDVVTRLGLQTSISAKDGLKQKELYKETSPIIIQLVNEKKYDDTIFPVEIVINNDKITLSSNNFKSVLTSSFNRTINLPYANIIIQKNLNYIPSKKEELEDLSFAYNSTEATVSSFQKITNIKLVNKDATVIELSMNYPNRVKAKDVINKLVQVYNDDAINDKNSESMKTKNFIDDRISIIANELGEVEGQKERFKVANKITDLSAEASINLSNSASARAQLLEIETQLQLSSDLASYLSKQGTGQTLPSNIGLSNQTAGSNIITYNQLVLERNRLLENATTQNPLVEDLTKQISVLRKSISDGLTKSRDALILTRNQIQDQQNIVNAKITKIPTQEKLFRSIERQQQIKESLYLLLLQKREETAIALAVTAPKAKIVDYAFSSDSPVSPKKLMTLLVAMFFGLALPFAYIYVKELLSNRIRSKKDIEKLSNISIIGELPKIGRGDAELVGKNDISSMSEAFRILITNMNYMLPKKDTSKIIFVTSTVKGEGKTFASVNLALTLANASRKVVVIGSDIRNPQLQRYDPSKKRSIGLSEFLYDDSIKLEDILHLSFFNDHCDVIYSGSIPPNPTDLLMNGRYEKLIDQLKLDYDYIILDTAPLMLVTDTFLISQMADATLYVVRSEFTEKTLIDFANKQVDAKKIKNVGFVLNDVSKNNFGYGNKYGYGYAATEKSFFQKLKDRF</sequence>
<proteinExistence type="inferred from homology"/>
<dbReference type="Proteomes" id="UP000031473">
    <property type="component" value="Unassembled WGS sequence"/>
</dbReference>
<evidence type="ECO:0000256" key="9">
    <source>
        <dbReference type="ARBA" id="ARBA00022741"/>
    </source>
</evidence>
<feature type="transmembrane region" description="Helical" evidence="16">
    <location>
        <begin position="28"/>
        <end position="46"/>
    </location>
</feature>
<dbReference type="InterPro" id="IPR032807">
    <property type="entry name" value="GNVR"/>
</dbReference>
<protein>
    <recommendedName>
        <fullName evidence="4">non-specific protein-tyrosine kinase</fullName>
        <ecNumber evidence="4">2.7.10.2</ecNumber>
    </recommendedName>
</protein>
<keyword evidence="8 16" id="KW-0812">Transmembrane</keyword>
<feature type="domain" description="Polysaccharide chain length determinant N-terminal" evidence="17">
    <location>
        <begin position="14"/>
        <end position="106"/>
    </location>
</feature>
<evidence type="ECO:0000256" key="14">
    <source>
        <dbReference type="ARBA" id="ARBA00023137"/>
    </source>
</evidence>
<feature type="domain" description="Tyrosine-protein kinase G-rich" evidence="19">
    <location>
        <begin position="436"/>
        <end position="516"/>
    </location>
</feature>
<reference evidence="20 21" key="1">
    <citation type="submission" date="2014-10" db="EMBL/GenBank/DDBJ databases">
        <title>Kaistella jeonii genome.</title>
        <authorList>
            <person name="Clayton J.T."/>
            <person name="Newman J.D."/>
        </authorList>
    </citation>
    <scope>NUCLEOTIDE SEQUENCE [LARGE SCALE GENOMIC DNA]</scope>
    <source>
        <strain evidence="20 21">DSM 17048</strain>
    </source>
</reference>
<comment type="similarity">
    <text evidence="2">Belongs to the CpsD/CapB family.</text>
</comment>
<keyword evidence="13 16" id="KW-0472">Membrane</keyword>
<dbReference type="GO" id="GO:0005886">
    <property type="term" value="C:plasma membrane"/>
    <property type="evidence" value="ECO:0007669"/>
    <property type="project" value="UniProtKB-SubCell"/>
</dbReference>
<evidence type="ECO:0000256" key="8">
    <source>
        <dbReference type="ARBA" id="ARBA00022692"/>
    </source>
</evidence>
<evidence type="ECO:0000259" key="17">
    <source>
        <dbReference type="Pfam" id="PF02706"/>
    </source>
</evidence>
<dbReference type="Pfam" id="PF13807">
    <property type="entry name" value="GNVR"/>
    <property type="match status" value="1"/>
</dbReference>
<keyword evidence="6" id="KW-0997">Cell inner membrane</keyword>
<evidence type="ECO:0000256" key="5">
    <source>
        <dbReference type="ARBA" id="ARBA00022475"/>
    </source>
</evidence>
<dbReference type="Pfam" id="PF02706">
    <property type="entry name" value="Wzz"/>
    <property type="match status" value="1"/>
</dbReference>
<comment type="subcellular location">
    <subcellularLocation>
        <location evidence="1">Cell inner membrane</location>
        <topology evidence="1">Multi-pass membrane protein</topology>
    </subcellularLocation>
</comment>
<dbReference type="STRING" id="266749.SAMN05421876_10419"/>
<comment type="caution">
    <text evidence="20">The sequence shown here is derived from an EMBL/GenBank/DDBJ whole genome shotgun (WGS) entry which is preliminary data.</text>
</comment>
<evidence type="ECO:0000256" key="2">
    <source>
        <dbReference type="ARBA" id="ARBA00007316"/>
    </source>
</evidence>
<dbReference type="EC" id="2.7.10.2" evidence="4"/>
<evidence type="ECO:0000256" key="4">
    <source>
        <dbReference type="ARBA" id="ARBA00011903"/>
    </source>
</evidence>
<dbReference type="CDD" id="cd05387">
    <property type="entry name" value="BY-kinase"/>
    <property type="match status" value="1"/>
</dbReference>
<keyword evidence="7" id="KW-0808">Transferase</keyword>
<dbReference type="OrthoDB" id="9794577at2"/>
<dbReference type="AlphaFoldDB" id="A0A0C1FB83"/>
<dbReference type="Gene3D" id="3.40.50.300">
    <property type="entry name" value="P-loop containing nucleotide triphosphate hydrolases"/>
    <property type="match status" value="1"/>
</dbReference>
<dbReference type="InterPro" id="IPR005702">
    <property type="entry name" value="Wzc-like_C"/>
</dbReference>
<dbReference type="InterPro" id="IPR027417">
    <property type="entry name" value="P-loop_NTPase"/>
</dbReference>
<dbReference type="Pfam" id="PF13614">
    <property type="entry name" value="AAA_31"/>
    <property type="match status" value="1"/>
</dbReference>
<evidence type="ECO:0000259" key="19">
    <source>
        <dbReference type="Pfam" id="PF13807"/>
    </source>
</evidence>
<dbReference type="PANTHER" id="PTHR32309:SF13">
    <property type="entry name" value="FERRIC ENTEROBACTIN TRANSPORT PROTEIN FEPE"/>
    <property type="match status" value="1"/>
</dbReference>
<dbReference type="RefSeq" id="WP_039351737.1">
    <property type="nucleotide sequence ID" value="NZ_FOLA01000004.1"/>
</dbReference>
<dbReference type="GO" id="GO:0005524">
    <property type="term" value="F:ATP binding"/>
    <property type="evidence" value="ECO:0007669"/>
    <property type="project" value="UniProtKB-KW"/>
</dbReference>
<dbReference type="EMBL" id="JSYL01000004">
    <property type="protein sequence ID" value="KIA89128.1"/>
    <property type="molecule type" value="Genomic_DNA"/>
</dbReference>
<dbReference type="SUPFAM" id="SSF52540">
    <property type="entry name" value="P-loop containing nucleoside triphosphate hydrolases"/>
    <property type="match status" value="1"/>
</dbReference>
<evidence type="ECO:0000256" key="3">
    <source>
        <dbReference type="ARBA" id="ARBA00008883"/>
    </source>
</evidence>
<evidence type="ECO:0000256" key="11">
    <source>
        <dbReference type="ARBA" id="ARBA00022840"/>
    </source>
</evidence>
<evidence type="ECO:0000256" key="13">
    <source>
        <dbReference type="ARBA" id="ARBA00023136"/>
    </source>
</evidence>
<evidence type="ECO:0000256" key="16">
    <source>
        <dbReference type="SAM" id="Phobius"/>
    </source>
</evidence>
<dbReference type="InterPro" id="IPR050445">
    <property type="entry name" value="Bact_polysacc_biosynth/exp"/>
</dbReference>
<evidence type="ECO:0000313" key="20">
    <source>
        <dbReference type="EMBL" id="KIA89128.1"/>
    </source>
</evidence>
<evidence type="ECO:0000256" key="12">
    <source>
        <dbReference type="ARBA" id="ARBA00022989"/>
    </source>
</evidence>
<gene>
    <name evidence="20" type="ORF">OA86_08690</name>
</gene>
<keyword evidence="14" id="KW-0829">Tyrosine-protein kinase</keyword>
<comment type="similarity">
    <text evidence="3">Belongs to the etk/wzc family.</text>
</comment>
<organism evidence="20 21">
    <name type="scientific">Kaistella jeonii</name>
    <dbReference type="NCBI Taxonomy" id="266749"/>
    <lineage>
        <taxon>Bacteria</taxon>
        <taxon>Pseudomonadati</taxon>
        <taxon>Bacteroidota</taxon>
        <taxon>Flavobacteriia</taxon>
        <taxon>Flavobacteriales</taxon>
        <taxon>Weeksellaceae</taxon>
        <taxon>Chryseobacterium group</taxon>
        <taxon>Kaistella</taxon>
    </lineage>
</organism>
<keyword evidence="12 16" id="KW-1133">Transmembrane helix</keyword>
<feature type="transmembrane region" description="Helical" evidence="16">
    <location>
        <begin position="494"/>
        <end position="514"/>
    </location>
</feature>
<evidence type="ECO:0000256" key="10">
    <source>
        <dbReference type="ARBA" id="ARBA00022777"/>
    </source>
</evidence>
<evidence type="ECO:0000256" key="6">
    <source>
        <dbReference type="ARBA" id="ARBA00022519"/>
    </source>
</evidence>
<keyword evidence="5" id="KW-1003">Cell membrane</keyword>
<dbReference type="GO" id="GO:0004715">
    <property type="term" value="F:non-membrane spanning protein tyrosine kinase activity"/>
    <property type="evidence" value="ECO:0007669"/>
    <property type="project" value="UniProtKB-EC"/>
</dbReference>
<dbReference type="NCBIfam" id="TIGR01007">
    <property type="entry name" value="eps_fam"/>
    <property type="match status" value="1"/>
</dbReference>
<keyword evidence="9" id="KW-0547">Nucleotide-binding</keyword>
<evidence type="ECO:0000259" key="18">
    <source>
        <dbReference type="Pfam" id="PF13614"/>
    </source>
</evidence>
<evidence type="ECO:0000313" key="21">
    <source>
        <dbReference type="Proteomes" id="UP000031473"/>
    </source>
</evidence>
<keyword evidence="11" id="KW-0067">ATP-binding</keyword>
<dbReference type="InterPro" id="IPR003856">
    <property type="entry name" value="LPS_length_determ_N"/>
</dbReference>
<feature type="domain" description="AAA" evidence="18">
    <location>
        <begin position="581"/>
        <end position="722"/>
    </location>
</feature>
<evidence type="ECO:0000256" key="7">
    <source>
        <dbReference type="ARBA" id="ARBA00022679"/>
    </source>
</evidence>
<name>A0A0C1FB83_9FLAO</name>
<keyword evidence="10" id="KW-0418">Kinase</keyword>
<dbReference type="InterPro" id="IPR025669">
    <property type="entry name" value="AAA_dom"/>
</dbReference>